<proteinExistence type="predicted"/>
<organism evidence="3 4">
    <name type="scientific">Fraxinus pennsylvanica</name>
    <dbReference type="NCBI Taxonomy" id="56036"/>
    <lineage>
        <taxon>Eukaryota</taxon>
        <taxon>Viridiplantae</taxon>
        <taxon>Streptophyta</taxon>
        <taxon>Embryophyta</taxon>
        <taxon>Tracheophyta</taxon>
        <taxon>Spermatophyta</taxon>
        <taxon>Magnoliopsida</taxon>
        <taxon>eudicotyledons</taxon>
        <taxon>Gunneridae</taxon>
        <taxon>Pentapetalae</taxon>
        <taxon>asterids</taxon>
        <taxon>lamiids</taxon>
        <taxon>Lamiales</taxon>
        <taxon>Oleaceae</taxon>
        <taxon>Oleeae</taxon>
        <taxon>Fraxinus</taxon>
    </lineage>
</organism>
<feature type="region of interest" description="Disordered" evidence="1">
    <location>
        <begin position="1"/>
        <end position="38"/>
    </location>
</feature>
<keyword evidence="4" id="KW-1185">Reference proteome</keyword>
<dbReference type="GO" id="GO:0005634">
    <property type="term" value="C:nucleus"/>
    <property type="evidence" value="ECO:0007669"/>
    <property type="project" value="TreeGrafter"/>
</dbReference>
<reference evidence="3" key="1">
    <citation type="submission" date="2023-05" db="EMBL/GenBank/DDBJ databases">
        <authorList>
            <person name="Huff M."/>
        </authorList>
    </citation>
    <scope>NUCLEOTIDE SEQUENCE</scope>
</reference>
<dbReference type="EMBL" id="OU503041">
    <property type="protein sequence ID" value="CAI9762773.1"/>
    <property type="molecule type" value="Genomic_DNA"/>
</dbReference>
<evidence type="ECO:0000313" key="3">
    <source>
        <dbReference type="EMBL" id="CAI9762773.1"/>
    </source>
</evidence>
<dbReference type="InterPro" id="IPR041330">
    <property type="entry name" value="KN17_SH3"/>
</dbReference>
<evidence type="ECO:0000313" key="4">
    <source>
        <dbReference type="Proteomes" id="UP000834106"/>
    </source>
</evidence>
<dbReference type="GO" id="GO:0006260">
    <property type="term" value="P:DNA replication"/>
    <property type="evidence" value="ECO:0007669"/>
    <property type="project" value="TreeGrafter"/>
</dbReference>
<accession>A0AAD1Z4J3</accession>
<dbReference type="Pfam" id="PF18131">
    <property type="entry name" value="KN17_SH3"/>
    <property type="match status" value="1"/>
</dbReference>
<sequence length="133" mass="15718">MADEEKKDRESSRLVFDEGDNDNKNGKQKGKDQISRKNGGRALVLDELMREQEKAQERNNMKDYWLWKGIIVRIMSKALAKKGYYKQNGVVLKVIDKYVYEIKMLESKHLLRVNQEELKTVILRIRGLMKLNF</sequence>
<feature type="domain" description="KN17 SH3-like" evidence="2">
    <location>
        <begin position="62"/>
        <end position="113"/>
    </location>
</feature>
<feature type="compositionally biased region" description="Basic and acidic residues" evidence="1">
    <location>
        <begin position="1"/>
        <end position="35"/>
    </location>
</feature>
<dbReference type="AlphaFoldDB" id="A0AAD1Z4J3"/>
<dbReference type="Proteomes" id="UP000834106">
    <property type="component" value="Chromosome 6"/>
</dbReference>
<dbReference type="PANTHER" id="PTHR12805:SF0">
    <property type="entry name" value="DNA_RNA-BINDING PROTEIN KIN17"/>
    <property type="match status" value="1"/>
</dbReference>
<evidence type="ECO:0000259" key="2">
    <source>
        <dbReference type="Pfam" id="PF18131"/>
    </source>
</evidence>
<name>A0AAD1Z4J3_9LAMI</name>
<dbReference type="GO" id="GO:0003690">
    <property type="term" value="F:double-stranded DNA binding"/>
    <property type="evidence" value="ECO:0007669"/>
    <property type="project" value="TreeGrafter"/>
</dbReference>
<dbReference type="GO" id="GO:0006974">
    <property type="term" value="P:DNA damage response"/>
    <property type="evidence" value="ECO:0007669"/>
    <property type="project" value="TreeGrafter"/>
</dbReference>
<evidence type="ECO:0000256" key="1">
    <source>
        <dbReference type="SAM" id="MobiDB-lite"/>
    </source>
</evidence>
<dbReference type="InterPro" id="IPR037321">
    <property type="entry name" value="KIN17-like"/>
</dbReference>
<gene>
    <name evidence="3" type="ORF">FPE_LOCUS10203</name>
</gene>
<protein>
    <recommendedName>
        <fullName evidence="2">KN17 SH3-like domain-containing protein</fullName>
    </recommendedName>
</protein>
<dbReference type="PANTHER" id="PTHR12805">
    <property type="entry name" value="KIN17 KIN, ANTIGENIC DETERMINANT OF RECA PROTEIN HOMOLOG"/>
    <property type="match status" value="1"/>
</dbReference>
<dbReference type="Gene3D" id="2.30.30.140">
    <property type="match status" value="1"/>
</dbReference>